<evidence type="ECO:0000259" key="8">
    <source>
        <dbReference type="Pfam" id="PF00155"/>
    </source>
</evidence>
<feature type="compositionally biased region" description="Low complexity" evidence="7">
    <location>
        <begin position="1"/>
        <end position="21"/>
    </location>
</feature>
<keyword evidence="5" id="KW-0663">Pyridoxal phosphate</keyword>
<dbReference type="CDD" id="cd00609">
    <property type="entry name" value="AAT_like"/>
    <property type="match status" value="1"/>
</dbReference>
<dbReference type="InterPro" id="IPR004838">
    <property type="entry name" value="NHTrfase_class1_PyrdxlP-BS"/>
</dbReference>
<comment type="similarity">
    <text evidence="2 6">Belongs to the class-I pyridoxal-phosphate-dependent aminotransferase family.</text>
</comment>
<feature type="domain" description="Aminotransferase class I/classII large" evidence="8">
    <location>
        <begin position="61"/>
        <end position="421"/>
    </location>
</feature>
<feature type="region of interest" description="Disordered" evidence="7">
    <location>
        <begin position="1"/>
        <end position="27"/>
    </location>
</feature>
<evidence type="ECO:0000256" key="5">
    <source>
        <dbReference type="ARBA" id="ARBA00022898"/>
    </source>
</evidence>
<dbReference type="PANTHER" id="PTHR46383">
    <property type="entry name" value="ASPARTATE AMINOTRANSFERASE"/>
    <property type="match status" value="1"/>
</dbReference>
<accession>A0A6S7CLI1</accession>
<dbReference type="InterPro" id="IPR015421">
    <property type="entry name" value="PyrdxlP-dep_Trfase_major"/>
</dbReference>
<dbReference type="Gene3D" id="3.90.1150.10">
    <property type="entry name" value="Aspartate Aminotransferase, domain 1"/>
    <property type="match status" value="1"/>
</dbReference>
<dbReference type="InterPro" id="IPR015422">
    <property type="entry name" value="PyrdxlP-dep_Trfase_small"/>
</dbReference>
<evidence type="ECO:0000256" key="1">
    <source>
        <dbReference type="ARBA" id="ARBA00001933"/>
    </source>
</evidence>
<dbReference type="GO" id="GO:0006520">
    <property type="term" value="P:amino acid metabolic process"/>
    <property type="evidence" value="ECO:0007669"/>
    <property type="project" value="InterPro"/>
</dbReference>
<dbReference type="EMBL" id="CADILE010000004">
    <property type="protein sequence ID" value="CAB3851658.1"/>
    <property type="molecule type" value="Genomic_DNA"/>
</dbReference>
<keyword evidence="4 6" id="KW-0808">Transferase</keyword>
<dbReference type="GO" id="GO:0008483">
    <property type="term" value="F:transaminase activity"/>
    <property type="evidence" value="ECO:0007669"/>
    <property type="project" value="UniProtKB-KW"/>
</dbReference>
<evidence type="ECO:0000313" key="10">
    <source>
        <dbReference type="Proteomes" id="UP000494122"/>
    </source>
</evidence>
<protein>
    <recommendedName>
        <fullName evidence="6">Aminotransferase</fullName>
        <ecNumber evidence="6">2.6.1.-</ecNumber>
    </recommendedName>
</protein>
<dbReference type="EC" id="2.6.1.-" evidence="6"/>
<dbReference type="AlphaFoldDB" id="A0A6S7CLI1"/>
<organism evidence="9 10">
    <name type="scientific">Achromobacter ruhlandii</name>
    <dbReference type="NCBI Taxonomy" id="72557"/>
    <lineage>
        <taxon>Bacteria</taxon>
        <taxon>Pseudomonadati</taxon>
        <taxon>Pseudomonadota</taxon>
        <taxon>Betaproteobacteria</taxon>
        <taxon>Burkholderiales</taxon>
        <taxon>Alcaligenaceae</taxon>
        <taxon>Achromobacter</taxon>
    </lineage>
</organism>
<dbReference type="FunFam" id="3.40.640.10:FF:000033">
    <property type="entry name" value="Aspartate aminotransferase"/>
    <property type="match status" value="1"/>
</dbReference>
<evidence type="ECO:0000256" key="7">
    <source>
        <dbReference type="SAM" id="MobiDB-lite"/>
    </source>
</evidence>
<dbReference type="GO" id="GO:0030170">
    <property type="term" value="F:pyridoxal phosphate binding"/>
    <property type="evidence" value="ECO:0007669"/>
    <property type="project" value="InterPro"/>
</dbReference>
<comment type="cofactor">
    <cofactor evidence="1 6">
        <name>pyridoxal 5'-phosphate</name>
        <dbReference type="ChEBI" id="CHEBI:597326"/>
    </cofactor>
</comment>
<dbReference type="InterPro" id="IPR004839">
    <property type="entry name" value="Aminotransferase_I/II_large"/>
</dbReference>
<dbReference type="Proteomes" id="UP000494122">
    <property type="component" value="Unassembled WGS sequence"/>
</dbReference>
<dbReference type="PROSITE" id="PS00105">
    <property type="entry name" value="AA_TRANSFER_CLASS_1"/>
    <property type="match status" value="1"/>
</dbReference>
<dbReference type="Gene3D" id="3.40.640.10">
    <property type="entry name" value="Type I PLP-dependent aspartate aminotransferase-like (Major domain)"/>
    <property type="match status" value="1"/>
</dbReference>
<keyword evidence="3 6" id="KW-0032">Aminotransferase</keyword>
<name>A0A6S7CLI1_9BURK</name>
<evidence type="ECO:0000256" key="6">
    <source>
        <dbReference type="RuleBase" id="RU000481"/>
    </source>
</evidence>
<dbReference type="Pfam" id="PF00155">
    <property type="entry name" value="Aminotran_1_2"/>
    <property type="match status" value="1"/>
</dbReference>
<evidence type="ECO:0000313" key="9">
    <source>
        <dbReference type="EMBL" id="CAB3851658.1"/>
    </source>
</evidence>
<reference evidence="9 10" key="1">
    <citation type="submission" date="2020-04" db="EMBL/GenBank/DDBJ databases">
        <authorList>
            <person name="De Canck E."/>
        </authorList>
    </citation>
    <scope>NUCLEOTIDE SEQUENCE [LARGE SCALE GENOMIC DNA]</scope>
    <source>
        <strain evidence="9 10">LMG 3328</strain>
    </source>
</reference>
<sequence length="429" mass="45867">MTQTQTQPLTQTPTQAQTPAQIRPQDAQAASIVADRIKRIKLSPSVAARAIIAELREQGRRIIDLTIGEPDFSTPEHIRQAATAAMNRGETKYPPAQGTVALRKAARAHLLEATGVDYPVARIIVSTGAKQVIFNGLAATLNDGDEVLIPAPFWVSYPDMVLVNGGVPVAVPTTPATDYKLTPEALERAITPRTKWLMMNAPSNPTGSVYTADELRALADVLERHPHVWLMTDDIYARLNFTDEPTVHPLQVAPALAARTLVVNGVSKAYAMTGWRIGYGAGPDELIKAMAILQSQSTSGASSVSQAAALEALSGPQDCVTEFARVFRERRDLAVAELSGTPGLEIVVPQGAFYVFPDCSGLLGKRTPGGDVIRTDTDLTHYLLREAGVAVIDGHAYGAPGTFRLSFAASLDDIRQGCAAIREACAKLA</sequence>
<gene>
    <name evidence="9" type="primary">aatA_1</name>
    <name evidence="9" type="ORF">LMG3328_01812</name>
</gene>
<dbReference type="RefSeq" id="WP_244977754.1">
    <property type="nucleotide sequence ID" value="NZ_CADILE010000004.1"/>
</dbReference>
<dbReference type="InterPro" id="IPR050596">
    <property type="entry name" value="AspAT/PAT-like"/>
</dbReference>
<dbReference type="PANTHER" id="PTHR46383:SF1">
    <property type="entry name" value="ASPARTATE AMINOTRANSFERASE"/>
    <property type="match status" value="1"/>
</dbReference>
<dbReference type="SUPFAM" id="SSF53383">
    <property type="entry name" value="PLP-dependent transferases"/>
    <property type="match status" value="1"/>
</dbReference>
<evidence type="ECO:0000256" key="3">
    <source>
        <dbReference type="ARBA" id="ARBA00022576"/>
    </source>
</evidence>
<proteinExistence type="inferred from homology"/>
<evidence type="ECO:0000256" key="2">
    <source>
        <dbReference type="ARBA" id="ARBA00007441"/>
    </source>
</evidence>
<dbReference type="InterPro" id="IPR015424">
    <property type="entry name" value="PyrdxlP-dep_Trfase"/>
</dbReference>
<evidence type="ECO:0000256" key="4">
    <source>
        <dbReference type="ARBA" id="ARBA00022679"/>
    </source>
</evidence>